<evidence type="ECO:0000313" key="2">
    <source>
        <dbReference type="Proteomes" id="UP000473525"/>
    </source>
</evidence>
<gene>
    <name evidence="1" type="ORF">GON03_19435</name>
</gene>
<dbReference type="Proteomes" id="UP000473525">
    <property type="component" value="Unassembled WGS sequence"/>
</dbReference>
<keyword evidence="2" id="KW-1185">Reference proteome</keyword>
<dbReference type="RefSeq" id="WP_157346205.1">
    <property type="nucleotide sequence ID" value="NZ_WSEK01000005.1"/>
</dbReference>
<dbReference type="AlphaFoldDB" id="A0A6L6XW01"/>
<accession>A0A6L6XW01</accession>
<protein>
    <submittedName>
        <fullName evidence="1">Uncharacterized protein</fullName>
    </submittedName>
</protein>
<comment type="caution">
    <text evidence="1">The sequence shown here is derived from an EMBL/GenBank/DDBJ whole genome shotgun (WGS) entry which is preliminary data.</text>
</comment>
<proteinExistence type="predicted"/>
<reference evidence="1 2" key="1">
    <citation type="submission" date="2019-12" db="EMBL/GenBank/DDBJ databases">
        <authorList>
            <person name="Huq M.A."/>
        </authorList>
    </citation>
    <scope>NUCLEOTIDE SEQUENCE [LARGE SCALE GENOMIC DNA]</scope>
    <source>
        <strain evidence="1 2">MAH-18</strain>
    </source>
</reference>
<dbReference type="EMBL" id="WSEK01000005">
    <property type="protein sequence ID" value="MVQ51359.1"/>
    <property type="molecule type" value="Genomic_DNA"/>
</dbReference>
<name>A0A6L6XW01_9ACTN</name>
<organism evidence="1 2">
    <name type="scientific">Nocardioides agri</name>
    <dbReference type="NCBI Taxonomy" id="2682843"/>
    <lineage>
        <taxon>Bacteria</taxon>
        <taxon>Bacillati</taxon>
        <taxon>Actinomycetota</taxon>
        <taxon>Actinomycetes</taxon>
        <taxon>Propionibacteriales</taxon>
        <taxon>Nocardioidaceae</taxon>
        <taxon>Nocardioides</taxon>
    </lineage>
</organism>
<evidence type="ECO:0000313" key="1">
    <source>
        <dbReference type="EMBL" id="MVQ51359.1"/>
    </source>
</evidence>
<sequence length="113" mass="12986">MAVQRSLWDDPRVKPKGARFAKFNDIGDEHEGVIAEVTIQLFDEGRDTEKAVPKLIFEDGTEVTCSASNLHRMMYEQRPEVGDHIRIRYVGDDDADYNRKLFDVDIVRADPSF</sequence>